<protein>
    <submittedName>
        <fullName evidence="2">Uncharacterized protein</fullName>
    </submittedName>
</protein>
<comment type="caution">
    <text evidence="2">The sequence shown here is derived from an EMBL/GenBank/DDBJ whole genome shotgun (WGS) entry which is preliminary data.</text>
</comment>
<name>A0A8T1VGQ4_9STRA</name>
<evidence type="ECO:0000313" key="3">
    <source>
        <dbReference type="Proteomes" id="UP000694044"/>
    </source>
</evidence>
<dbReference type="OrthoDB" id="10261433at2759"/>
<proteinExistence type="predicted"/>
<sequence>MPAHNKVPEATAPVREFNNIPARTRAQREAVCDKEQREKERLRARKEGFVRVDTSAAGSAMLVYTPQSQGFMNDADRFHSDTAGEERVAREDARARVRVQQDRRRREGVNRDARRWDAMDAASAEEKRRWEALRASGSKARRNKCGEPFNPVTLKYNDGKDGERLQAADTAIKHRAMLRAQQLQYHNSREGINPITGESVRRIQTRDLLPPPQ</sequence>
<evidence type="ECO:0000256" key="1">
    <source>
        <dbReference type="SAM" id="MobiDB-lite"/>
    </source>
</evidence>
<organism evidence="2 3">
    <name type="scientific">Phytophthora pseudosyringae</name>
    <dbReference type="NCBI Taxonomy" id="221518"/>
    <lineage>
        <taxon>Eukaryota</taxon>
        <taxon>Sar</taxon>
        <taxon>Stramenopiles</taxon>
        <taxon>Oomycota</taxon>
        <taxon>Peronosporomycetes</taxon>
        <taxon>Peronosporales</taxon>
        <taxon>Peronosporaceae</taxon>
        <taxon>Phytophthora</taxon>
    </lineage>
</organism>
<feature type="region of interest" description="Disordered" evidence="1">
    <location>
        <begin position="184"/>
        <end position="213"/>
    </location>
</feature>
<evidence type="ECO:0000313" key="2">
    <source>
        <dbReference type="EMBL" id="KAG7380432.1"/>
    </source>
</evidence>
<gene>
    <name evidence="2" type="ORF">PHYPSEUDO_007206</name>
</gene>
<reference evidence="2" key="1">
    <citation type="submission" date="2021-02" db="EMBL/GenBank/DDBJ databases">
        <authorList>
            <person name="Palmer J.M."/>
        </authorList>
    </citation>
    <scope>NUCLEOTIDE SEQUENCE</scope>
    <source>
        <strain evidence="2">SCRP734</strain>
    </source>
</reference>
<accession>A0A8T1VGQ4</accession>
<dbReference type="AlphaFoldDB" id="A0A8T1VGQ4"/>
<keyword evidence="3" id="KW-1185">Reference proteome</keyword>
<dbReference type="Proteomes" id="UP000694044">
    <property type="component" value="Unassembled WGS sequence"/>
</dbReference>
<dbReference type="EMBL" id="JAGDFM010000293">
    <property type="protein sequence ID" value="KAG7380432.1"/>
    <property type="molecule type" value="Genomic_DNA"/>
</dbReference>